<dbReference type="EMBL" id="SRLO01000522">
    <property type="protein sequence ID" value="TNN53223.1"/>
    <property type="molecule type" value="Genomic_DNA"/>
</dbReference>
<reference evidence="2 3" key="1">
    <citation type="submission" date="2019-03" db="EMBL/GenBank/DDBJ databases">
        <title>First draft genome of Liparis tanakae, snailfish: a comprehensive survey of snailfish specific genes.</title>
        <authorList>
            <person name="Kim W."/>
            <person name="Song I."/>
            <person name="Jeong J.-H."/>
            <person name="Kim D."/>
            <person name="Kim S."/>
            <person name="Ryu S."/>
            <person name="Song J.Y."/>
            <person name="Lee S.K."/>
        </authorList>
    </citation>
    <scope>NUCLEOTIDE SEQUENCE [LARGE SCALE GENOMIC DNA]</scope>
    <source>
        <tissue evidence="2">Muscle</tissue>
    </source>
</reference>
<name>A0A4Z2GK33_9TELE</name>
<dbReference type="Proteomes" id="UP000314294">
    <property type="component" value="Unassembled WGS sequence"/>
</dbReference>
<organism evidence="2 3">
    <name type="scientific">Liparis tanakae</name>
    <name type="common">Tanaka's snailfish</name>
    <dbReference type="NCBI Taxonomy" id="230148"/>
    <lineage>
        <taxon>Eukaryota</taxon>
        <taxon>Metazoa</taxon>
        <taxon>Chordata</taxon>
        <taxon>Craniata</taxon>
        <taxon>Vertebrata</taxon>
        <taxon>Euteleostomi</taxon>
        <taxon>Actinopterygii</taxon>
        <taxon>Neopterygii</taxon>
        <taxon>Teleostei</taxon>
        <taxon>Neoteleostei</taxon>
        <taxon>Acanthomorphata</taxon>
        <taxon>Eupercaria</taxon>
        <taxon>Perciformes</taxon>
        <taxon>Cottioidei</taxon>
        <taxon>Cottales</taxon>
        <taxon>Liparidae</taxon>
        <taxon>Liparis</taxon>
    </lineage>
</organism>
<sequence>MAEGGGVSEPKGFDSCDEDIYAARKDPFEDAQTMSGSVFERMMAKLESAMSVIKVPNEPNWTQEKELQKMKEQIEVLNDTNRTQAKELQKMKEEMEVLNETNRTQEKESCKLKDENTLLENICLKLKKRSRGVFGRKMEERKVELDKMKRKMMNPQRETCFLRRMFRRMTHNKGENTDADITENSAADISATAVDLPISLPLTMNDNDDDDVDSWTSPAWNFHSNVILPLEACQSHADDGPDGPVFSTLRQTLDCHCTL</sequence>
<proteinExistence type="predicted"/>
<evidence type="ECO:0000313" key="2">
    <source>
        <dbReference type="EMBL" id="TNN53223.1"/>
    </source>
</evidence>
<gene>
    <name evidence="2" type="ORF">EYF80_036584</name>
</gene>
<feature type="coiled-coil region" evidence="1">
    <location>
        <begin position="60"/>
        <end position="108"/>
    </location>
</feature>
<protein>
    <submittedName>
        <fullName evidence="2">Uncharacterized protein</fullName>
    </submittedName>
</protein>
<keyword evidence="3" id="KW-1185">Reference proteome</keyword>
<evidence type="ECO:0000256" key="1">
    <source>
        <dbReference type="SAM" id="Coils"/>
    </source>
</evidence>
<comment type="caution">
    <text evidence="2">The sequence shown here is derived from an EMBL/GenBank/DDBJ whole genome shotgun (WGS) entry which is preliminary data.</text>
</comment>
<keyword evidence="1" id="KW-0175">Coiled coil</keyword>
<evidence type="ECO:0000313" key="3">
    <source>
        <dbReference type="Proteomes" id="UP000314294"/>
    </source>
</evidence>
<dbReference type="OrthoDB" id="8965140at2759"/>
<dbReference type="AlphaFoldDB" id="A0A4Z2GK33"/>
<accession>A0A4Z2GK33</accession>